<organism evidence="3 4">
    <name type="scientific">Pleurodeles waltl</name>
    <name type="common">Iberian ribbed newt</name>
    <dbReference type="NCBI Taxonomy" id="8319"/>
    <lineage>
        <taxon>Eukaryota</taxon>
        <taxon>Metazoa</taxon>
        <taxon>Chordata</taxon>
        <taxon>Craniata</taxon>
        <taxon>Vertebrata</taxon>
        <taxon>Euteleostomi</taxon>
        <taxon>Amphibia</taxon>
        <taxon>Batrachia</taxon>
        <taxon>Caudata</taxon>
        <taxon>Salamandroidea</taxon>
        <taxon>Salamandridae</taxon>
        <taxon>Pleurodelinae</taxon>
        <taxon>Pleurodeles</taxon>
    </lineage>
</organism>
<feature type="region of interest" description="Disordered" evidence="1">
    <location>
        <begin position="66"/>
        <end position="150"/>
    </location>
</feature>
<comment type="caution">
    <text evidence="3">The sequence shown here is derived from an EMBL/GenBank/DDBJ whole genome shotgun (WGS) entry which is preliminary data.</text>
</comment>
<dbReference type="AlphaFoldDB" id="A0AAV7KZD5"/>
<proteinExistence type="predicted"/>
<reference evidence="3" key="1">
    <citation type="journal article" date="2022" name="bioRxiv">
        <title>Sequencing and chromosome-scale assembly of the giantPleurodeles waltlgenome.</title>
        <authorList>
            <person name="Brown T."/>
            <person name="Elewa A."/>
            <person name="Iarovenko S."/>
            <person name="Subramanian E."/>
            <person name="Araus A.J."/>
            <person name="Petzold A."/>
            <person name="Susuki M."/>
            <person name="Suzuki K.-i.T."/>
            <person name="Hayashi T."/>
            <person name="Toyoda A."/>
            <person name="Oliveira C."/>
            <person name="Osipova E."/>
            <person name="Leigh N.D."/>
            <person name="Simon A."/>
            <person name="Yun M.H."/>
        </authorList>
    </citation>
    <scope>NUCLEOTIDE SEQUENCE</scope>
    <source>
        <strain evidence="3">20211129_DDA</strain>
        <tissue evidence="3">Liver</tissue>
    </source>
</reference>
<keyword evidence="2" id="KW-0732">Signal</keyword>
<evidence type="ECO:0000313" key="3">
    <source>
        <dbReference type="EMBL" id="KAJ1084836.1"/>
    </source>
</evidence>
<dbReference type="EMBL" id="JANPWB010000016">
    <property type="protein sequence ID" value="KAJ1084836.1"/>
    <property type="molecule type" value="Genomic_DNA"/>
</dbReference>
<name>A0AAV7KZD5_PLEWA</name>
<feature type="chain" id="PRO_5043978401" description="Secreted protein" evidence="2">
    <location>
        <begin position="19"/>
        <end position="150"/>
    </location>
</feature>
<keyword evidence="4" id="KW-1185">Reference proteome</keyword>
<evidence type="ECO:0008006" key="5">
    <source>
        <dbReference type="Google" id="ProtNLM"/>
    </source>
</evidence>
<evidence type="ECO:0000256" key="1">
    <source>
        <dbReference type="SAM" id="MobiDB-lite"/>
    </source>
</evidence>
<feature type="compositionally biased region" description="Polar residues" evidence="1">
    <location>
        <begin position="95"/>
        <end position="107"/>
    </location>
</feature>
<evidence type="ECO:0000313" key="4">
    <source>
        <dbReference type="Proteomes" id="UP001066276"/>
    </source>
</evidence>
<dbReference type="Proteomes" id="UP001066276">
    <property type="component" value="Chromosome 12"/>
</dbReference>
<feature type="compositionally biased region" description="Basic and acidic residues" evidence="1">
    <location>
        <begin position="108"/>
        <end position="134"/>
    </location>
</feature>
<protein>
    <recommendedName>
        <fullName evidence="5">Secreted protein</fullName>
    </recommendedName>
</protein>
<sequence>MCVPVIFCLPCVVGAVLTVVFCAGVRAPGRGAGRQSLGGCGVRVPCCPDSSWGVWRSAIGDPVAKYPSPYDRERPAGGGVFKPSNNRNRGKPDCSNATDSDVPTATKETQEDTGTRTPREILARELPNGRRDEQEATTCTDRPCSRKSVA</sequence>
<accession>A0AAV7KZD5</accession>
<gene>
    <name evidence="3" type="ORF">NDU88_004982</name>
</gene>
<feature type="signal peptide" evidence="2">
    <location>
        <begin position="1"/>
        <end position="18"/>
    </location>
</feature>
<evidence type="ECO:0000256" key="2">
    <source>
        <dbReference type="SAM" id="SignalP"/>
    </source>
</evidence>